<dbReference type="OMA" id="MYDDSEW"/>
<comment type="caution">
    <text evidence="7">The sequence shown here is derived from an EMBL/GenBank/DDBJ whole genome shotgun (WGS) entry which is preliminary data.</text>
</comment>
<dbReference type="InterPro" id="IPR002048">
    <property type="entry name" value="EF_hand_dom"/>
</dbReference>
<evidence type="ECO:0000256" key="2">
    <source>
        <dbReference type="ARBA" id="ARBA00022771"/>
    </source>
</evidence>
<dbReference type="SUPFAM" id="SSF47473">
    <property type="entry name" value="EF-hand"/>
    <property type="match status" value="2"/>
</dbReference>
<organism evidence="7 8">
    <name type="scientific">Ceratopteris richardii</name>
    <name type="common">Triangle waterfern</name>
    <dbReference type="NCBI Taxonomy" id="49495"/>
    <lineage>
        <taxon>Eukaryota</taxon>
        <taxon>Viridiplantae</taxon>
        <taxon>Streptophyta</taxon>
        <taxon>Embryophyta</taxon>
        <taxon>Tracheophyta</taxon>
        <taxon>Polypodiopsida</taxon>
        <taxon>Polypodiidae</taxon>
        <taxon>Polypodiales</taxon>
        <taxon>Pteridineae</taxon>
        <taxon>Pteridaceae</taxon>
        <taxon>Parkerioideae</taxon>
        <taxon>Ceratopteris</taxon>
    </lineage>
</organism>
<evidence type="ECO:0000259" key="6">
    <source>
        <dbReference type="PROSITE" id="PS50222"/>
    </source>
</evidence>
<dbReference type="InterPro" id="IPR019734">
    <property type="entry name" value="TPR_rpt"/>
</dbReference>
<dbReference type="GO" id="GO:0008270">
    <property type="term" value="F:zinc ion binding"/>
    <property type="evidence" value="ECO:0007669"/>
    <property type="project" value="UniProtKB-KW"/>
</dbReference>
<dbReference type="InterPro" id="IPR000433">
    <property type="entry name" value="Znf_ZZ"/>
</dbReference>
<dbReference type="PANTHER" id="PTHR45081">
    <property type="entry name" value="EF HAND FAMILY PROTEIN, PUTATIVE, EXPRESSED-RELATED"/>
    <property type="match status" value="1"/>
</dbReference>
<dbReference type="PROSITE" id="PS50293">
    <property type="entry name" value="TPR_REGION"/>
    <property type="match status" value="2"/>
</dbReference>
<proteinExistence type="predicted"/>
<dbReference type="Proteomes" id="UP000825935">
    <property type="component" value="Chromosome 15"/>
</dbReference>
<name>A0A8T2T8F9_CERRI</name>
<dbReference type="FunFam" id="1.10.238.10:FF:000173">
    <property type="entry name" value="uncharacterized TPR repeat-containing protein At1g05150-like"/>
    <property type="match status" value="1"/>
</dbReference>
<dbReference type="EMBL" id="CM035420">
    <property type="protein sequence ID" value="KAH7404632.1"/>
    <property type="molecule type" value="Genomic_DNA"/>
</dbReference>
<keyword evidence="1" id="KW-0479">Metal-binding</keyword>
<dbReference type="PANTHER" id="PTHR45081:SF1">
    <property type="entry name" value="EF HAND FAMILY PROTEIN, PUTATIVE, EXPRESSED-RELATED"/>
    <property type="match status" value="1"/>
</dbReference>
<keyword evidence="8" id="KW-1185">Reference proteome</keyword>
<dbReference type="EMBL" id="CM035420">
    <property type="protein sequence ID" value="KAH7404634.1"/>
    <property type="molecule type" value="Genomic_DNA"/>
</dbReference>
<reference evidence="7" key="1">
    <citation type="submission" date="2021-08" db="EMBL/GenBank/DDBJ databases">
        <title>WGS assembly of Ceratopteris richardii.</title>
        <authorList>
            <person name="Marchant D.B."/>
            <person name="Chen G."/>
            <person name="Jenkins J."/>
            <person name="Shu S."/>
            <person name="Leebens-Mack J."/>
            <person name="Grimwood J."/>
            <person name="Schmutz J."/>
            <person name="Soltis P."/>
            <person name="Soltis D."/>
            <person name="Chen Z.-H."/>
        </authorList>
    </citation>
    <scope>NUCLEOTIDE SEQUENCE</scope>
    <source>
        <strain evidence="7">Whitten #5841</strain>
        <tissue evidence="7">Leaf</tissue>
    </source>
</reference>
<sequence length="834" mass="93643">MDANGSDSLRVQKVRKIFQRFDANEDGGLNREEMAALVMAVNPRVKFSEEQIGAILDEVFRTYSSFIVSDWGLSFDGLLRTYNDGAGDVDRDFDALGLELGDADVVGRMPGSSSSITDERERNDAVRQSLRKQNAAPWTASPNNGITYDSTWRLVEDLEIIIKRLEAKYTSQQSRLIVGGGDGHTNGTSEPAWPKDIDHANASIASSDDATRKHWADLGKDYVTFSRELREIQLRADRLANPDEVFDAHMGIGRTLSDHSLHVEALSFFKKASDTKPGDARAYFRLGNTLYLLGRHSEARYCFVSALDSAEMSQNQYDYLIPHIHVNLGVALEADGMLLSASEHYKEAAIRDSKHYRALKLLGGALFGVGEYRAAEKALTEAIFLNDDYADAHCDLGSTLHALGDDERAIHEFQKAIDLQPDHKDALYNLGSLFMDMGRFQRAAEMYSKVVTLQPNHWRAQLNKAVALFGAGEGEEVRKAFKDALKLNNRIELYDAFRHLKRMERKKTISSRKVDKSPPHAGGLAEGEGAFVIEASRFKQANEKTTPRQWLTSALDIRHFQRQTRLNHCDVNDLKREFSEWQLSLTRSDDGATDKSVRKEELEKILRNLLHHTKPDVFHDAMKAINIRLLKALDKASSGKVDAGMFFALIAPICAGSQDSRKQAAFDALVWRSSEETGAIAISKADAFLYFSWLRAVYLTTVEASFILEVRDSHSEARISFTEFAEMFDDPDWGFGILSVLMKLEINDRIRHGRKVCAVCSCPLAGLWFKEVSSDFNLCSDCYSEGKVPASMNKTDYSFKEYSSRSIASTDKLISKSRTEDARGKHWRCLGRVL</sequence>
<dbReference type="OrthoDB" id="9991317at2759"/>
<gene>
    <name evidence="7" type="ORF">KP509_15G035600</name>
</gene>
<dbReference type="EMBL" id="CM035420">
    <property type="protein sequence ID" value="KAH7404633.1"/>
    <property type="molecule type" value="Genomic_DNA"/>
</dbReference>
<feature type="region of interest" description="Disordered" evidence="5">
    <location>
        <begin position="109"/>
        <end position="142"/>
    </location>
</feature>
<feature type="domain" description="EF-hand" evidence="6">
    <location>
        <begin position="9"/>
        <end position="44"/>
    </location>
</feature>
<keyword evidence="4" id="KW-0802">TPR repeat</keyword>
<dbReference type="SMART" id="SM00291">
    <property type="entry name" value="ZnF_ZZ"/>
    <property type="match status" value="1"/>
</dbReference>
<protein>
    <recommendedName>
        <fullName evidence="6">EF-hand domain-containing protein</fullName>
    </recommendedName>
</protein>
<evidence type="ECO:0000256" key="4">
    <source>
        <dbReference type="PROSITE-ProRule" id="PRU00339"/>
    </source>
</evidence>
<evidence type="ECO:0000313" key="8">
    <source>
        <dbReference type="Proteomes" id="UP000825935"/>
    </source>
</evidence>
<evidence type="ECO:0000256" key="5">
    <source>
        <dbReference type="SAM" id="MobiDB-lite"/>
    </source>
</evidence>
<feature type="repeat" description="TPR" evidence="4">
    <location>
        <begin position="424"/>
        <end position="457"/>
    </location>
</feature>
<dbReference type="InterPro" id="IPR011992">
    <property type="entry name" value="EF-hand-dom_pair"/>
</dbReference>
<dbReference type="Gene3D" id="1.25.40.10">
    <property type="entry name" value="Tetratricopeptide repeat domain"/>
    <property type="match status" value="3"/>
</dbReference>
<dbReference type="SMART" id="SM00028">
    <property type="entry name" value="TPR"/>
    <property type="match status" value="7"/>
</dbReference>
<dbReference type="GO" id="GO:0005509">
    <property type="term" value="F:calcium ion binding"/>
    <property type="evidence" value="ECO:0007669"/>
    <property type="project" value="InterPro"/>
</dbReference>
<evidence type="ECO:0000256" key="3">
    <source>
        <dbReference type="ARBA" id="ARBA00022833"/>
    </source>
</evidence>
<evidence type="ECO:0000313" key="7">
    <source>
        <dbReference type="EMBL" id="KAH7404633.1"/>
    </source>
</evidence>
<evidence type="ECO:0000256" key="1">
    <source>
        <dbReference type="ARBA" id="ARBA00022723"/>
    </source>
</evidence>
<feature type="repeat" description="TPR" evidence="4">
    <location>
        <begin position="390"/>
        <end position="423"/>
    </location>
</feature>
<dbReference type="Gene3D" id="1.10.238.10">
    <property type="entry name" value="EF-hand"/>
    <property type="match status" value="2"/>
</dbReference>
<dbReference type="InterPro" id="IPR011990">
    <property type="entry name" value="TPR-like_helical_dom_sf"/>
</dbReference>
<dbReference type="PROSITE" id="PS50005">
    <property type="entry name" value="TPR"/>
    <property type="match status" value="2"/>
</dbReference>
<dbReference type="SUPFAM" id="SSF48452">
    <property type="entry name" value="TPR-like"/>
    <property type="match status" value="1"/>
</dbReference>
<dbReference type="GO" id="GO:0005886">
    <property type="term" value="C:plasma membrane"/>
    <property type="evidence" value="ECO:0007669"/>
    <property type="project" value="TreeGrafter"/>
</dbReference>
<keyword evidence="2" id="KW-0863">Zinc-finger</keyword>
<dbReference type="PROSITE" id="PS50222">
    <property type="entry name" value="EF_HAND_2"/>
    <property type="match status" value="1"/>
</dbReference>
<keyword evidence="3" id="KW-0862">Zinc</keyword>
<accession>A0A8T2T8F9</accession>
<dbReference type="Pfam" id="PF13432">
    <property type="entry name" value="TPR_16"/>
    <property type="match status" value="2"/>
</dbReference>
<dbReference type="AlphaFoldDB" id="A0A8T2T8F9"/>
<dbReference type="Pfam" id="PF13181">
    <property type="entry name" value="TPR_8"/>
    <property type="match status" value="1"/>
</dbReference>